<dbReference type="PANTHER" id="PTHR37015">
    <property type="entry name" value="REVERSE TRANSCRIPTASE DOMAIN-CONTAINING PROTEIN"/>
    <property type="match status" value="1"/>
</dbReference>
<organism evidence="2 3">
    <name type="scientific">Stereocaulon virgatum</name>
    <dbReference type="NCBI Taxonomy" id="373712"/>
    <lineage>
        <taxon>Eukaryota</taxon>
        <taxon>Fungi</taxon>
        <taxon>Dikarya</taxon>
        <taxon>Ascomycota</taxon>
        <taxon>Pezizomycotina</taxon>
        <taxon>Lecanoromycetes</taxon>
        <taxon>OSLEUM clade</taxon>
        <taxon>Lecanoromycetidae</taxon>
        <taxon>Lecanorales</taxon>
        <taxon>Lecanorineae</taxon>
        <taxon>Stereocaulaceae</taxon>
        <taxon>Stereocaulon</taxon>
    </lineage>
</organism>
<evidence type="ECO:0000313" key="2">
    <source>
        <dbReference type="EMBL" id="KAL2042597.1"/>
    </source>
</evidence>
<dbReference type="PANTHER" id="PTHR37015:SF2">
    <property type="entry name" value="REVERSE TRANSCRIPTASE DOMAIN-CONTAINING PROTEIN"/>
    <property type="match status" value="1"/>
</dbReference>
<name>A0ABR4A9N4_9LECA</name>
<keyword evidence="3" id="KW-1185">Reference proteome</keyword>
<dbReference type="EMBL" id="JBEFKJ010000013">
    <property type="protein sequence ID" value="KAL2042597.1"/>
    <property type="molecule type" value="Genomic_DNA"/>
</dbReference>
<reference evidence="2 3" key="1">
    <citation type="submission" date="2024-09" db="EMBL/GenBank/DDBJ databases">
        <title>Rethinking Asexuality: The Enigmatic Case of Functional Sexual Genes in Lepraria (Stereocaulaceae).</title>
        <authorList>
            <person name="Doellman M."/>
            <person name="Sun Y."/>
            <person name="Barcenas-Pena A."/>
            <person name="Lumbsch H.T."/>
            <person name="Grewe F."/>
        </authorList>
    </citation>
    <scope>NUCLEOTIDE SEQUENCE [LARGE SCALE GENOMIC DNA]</scope>
    <source>
        <strain evidence="2 3">Mercado 3170</strain>
    </source>
</reference>
<feature type="region of interest" description="Disordered" evidence="1">
    <location>
        <begin position="518"/>
        <end position="540"/>
    </location>
</feature>
<feature type="compositionally biased region" description="Polar residues" evidence="1">
    <location>
        <begin position="518"/>
        <end position="535"/>
    </location>
</feature>
<accession>A0ABR4A9N4</accession>
<protein>
    <recommendedName>
        <fullName evidence="4">Reverse transcriptase domain-containing protein</fullName>
    </recommendedName>
</protein>
<evidence type="ECO:0000256" key="1">
    <source>
        <dbReference type="SAM" id="MobiDB-lite"/>
    </source>
</evidence>
<gene>
    <name evidence="2" type="ORF">N7G274_004356</name>
</gene>
<sequence>MESSSATAQSMQNITMTKLKALSKQQLSFEEKKQHVLDAVTSQDAPCEKVRVLLDAFTAYDIDVPANISLDNVRRFLKQSQHDPSVPPSFVGEWQQALQQALDVPSRKYEHATLFGRLVMEWLGNPNDTPLSNGLSESGDPFEQVGRKEMHDQWKEWESIVFDGGSKPDAAAIEAYLEGLFGSTAKSRKVTKTPIELLRGSMKDFRLGHFDVNVVKTCIKGILKTDLLSEVKRKALIGFQDNPAFLSEMSNILNMQVDTLDTWTWGEEAIPVEIRRALNSRYRMYMDEEIVQALLKHFIGLAFLSSDPKTRQGPSVRNQRLGKYQSDYFLSQLPSTFNVLDDKYQDDDKYQREPVGTPMSIKQSILHLLTTETLINTRLHGSFTILQSDFRWFGPSLPHTTILTIVRFFGVSDKWLAFMEKFLKAPLKFSHDGPNAQVQIRQCGVPIQHHLSDAFGEAVLFCLDFAVNRVTESNLDRWYDDLWFSGSSDAVVAAWETIQEFSQVMGLALNHDKTGSVHISSTSKTPHQPAESTMPQGLPPGQIHWGFL</sequence>
<comment type="caution">
    <text evidence="2">The sequence shown here is derived from an EMBL/GenBank/DDBJ whole genome shotgun (WGS) entry which is preliminary data.</text>
</comment>
<dbReference type="Proteomes" id="UP001590950">
    <property type="component" value="Unassembled WGS sequence"/>
</dbReference>
<proteinExistence type="predicted"/>
<evidence type="ECO:0008006" key="4">
    <source>
        <dbReference type="Google" id="ProtNLM"/>
    </source>
</evidence>
<evidence type="ECO:0000313" key="3">
    <source>
        <dbReference type="Proteomes" id="UP001590950"/>
    </source>
</evidence>